<dbReference type="AlphaFoldDB" id="A0A4S4DNE1"/>
<protein>
    <submittedName>
        <fullName evidence="4">Uncharacterized protein</fullName>
    </submittedName>
</protein>
<dbReference type="STRING" id="542762.A0A4S4DNE1"/>
<evidence type="ECO:0000313" key="4">
    <source>
        <dbReference type="EMBL" id="THG04104.1"/>
    </source>
</evidence>
<gene>
    <name evidence="4" type="ORF">TEA_025426</name>
</gene>
<proteinExistence type="predicted"/>
<dbReference type="GO" id="GO:0003743">
    <property type="term" value="F:translation initiation factor activity"/>
    <property type="evidence" value="ECO:0007669"/>
    <property type="project" value="UniProtKB-KW"/>
</dbReference>
<dbReference type="GO" id="GO:0005852">
    <property type="term" value="C:eukaryotic translation initiation factor 3 complex"/>
    <property type="evidence" value="ECO:0007669"/>
    <property type="project" value="InterPro"/>
</dbReference>
<evidence type="ECO:0000256" key="2">
    <source>
        <dbReference type="ARBA" id="ARBA00022540"/>
    </source>
</evidence>
<dbReference type="Gene3D" id="1.10.246.60">
    <property type="entry name" value="Eukaryotic translation initiation factor 3 like domains"/>
    <property type="match status" value="1"/>
</dbReference>
<evidence type="ECO:0000256" key="1">
    <source>
        <dbReference type="ARBA" id="ARBA00022490"/>
    </source>
</evidence>
<dbReference type="Proteomes" id="UP000306102">
    <property type="component" value="Unassembled WGS sequence"/>
</dbReference>
<reference evidence="4 5" key="1">
    <citation type="journal article" date="2018" name="Proc. Natl. Acad. Sci. U.S.A.">
        <title>Draft genome sequence of Camellia sinensis var. sinensis provides insights into the evolution of the tea genome and tea quality.</title>
        <authorList>
            <person name="Wei C."/>
            <person name="Yang H."/>
            <person name="Wang S."/>
            <person name="Zhao J."/>
            <person name="Liu C."/>
            <person name="Gao L."/>
            <person name="Xia E."/>
            <person name="Lu Y."/>
            <person name="Tai Y."/>
            <person name="She G."/>
            <person name="Sun J."/>
            <person name="Cao H."/>
            <person name="Tong W."/>
            <person name="Gao Q."/>
            <person name="Li Y."/>
            <person name="Deng W."/>
            <person name="Jiang X."/>
            <person name="Wang W."/>
            <person name="Chen Q."/>
            <person name="Zhang S."/>
            <person name="Li H."/>
            <person name="Wu J."/>
            <person name="Wang P."/>
            <person name="Li P."/>
            <person name="Shi C."/>
            <person name="Zheng F."/>
            <person name="Jian J."/>
            <person name="Huang B."/>
            <person name="Shan D."/>
            <person name="Shi M."/>
            <person name="Fang C."/>
            <person name="Yue Y."/>
            <person name="Li F."/>
            <person name="Li D."/>
            <person name="Wei S."/>
            <person name="Han B."/>
            <person name="Jiang C."/>
            <person name="Yin Y."/>
            <person name="Xia T."/>
            <person name="Zhang Z."/>
            <person name="Bennetzen J.L."/>
            <person name="Zhao S."/>
            <person name="Wan X."/>
        </authorList>
    </citation>
    <scope>NUCLEOTIDE SEQUENCE [LARGE SCALE GENOMIC DNA]</scope>
    <source>
        <strain evidence="5">cv. Shuchazao</strain>
        <tissue evidence="4">Leaf</tissue>
    </source>
</reference>
<dbReference type="PANTHER" id="PTHR21681:SF0">
    <property type="entry name" value="EUKARYOTIC TRANSLATION INITIATION FACTOR 3 SUBUNIT J"/>
    <property type="match status" value="1"/>
</dbReference>
<dbReference type="InterPro" id="IPR013906">
    <property type="entry name" value="eIF3j"/>
</dbReference>
<dbReference type="EMBL" id="SDRB02010812">
    <property type="protein sequence ID" value="THG04104.1"/>
    <property type="molecule type" value="Genomic_DNA"/>
</dbReference>
<dbReference type="PANTHER" id="PTHR21681">
    <property type="entry name" value="EUKARYOTIC TRANSLATION INITIATION FACTOR 3 SUBUNIT J"/>
    <property type="match status" value="1"/>
</dbReference>
<sequence>MCRKVIAFAHFLICIFPSFKPDNQYLSSLLSLTDQIANAKLNMHIKPIISSMHNGLLRKKLRIRTSGIADEGDPKSSEELFTESGNEKSLDNLIPKSETDFLEYANLISQKLHQYEVNARYFQTLKLWEKSSMLQLFWVDLQEDYDKLLAYPRRIRHESTGGRGGIFRLLLGGDGGGANDEKGSAKLHANQFAISVAIHTGETSKSSKISKSSTDILRVVGFNTGSMTF</sequence>
<keyword evidence="3" id="KW-0648">Protein biosynthesis</keyword>
<comment type="caution">
    <text evidence="4">The sequence shown here is derived from an EMBL/GenBank/DDBJ whole genome shotgun (WGS) entry which is preliminary data.</text>
</comment>
<organism evidence="4 5">
    <name type="scientific">Camellia sinensis var. sinensis</name>
    <name type="common">China tea</name>
    <dbReference type="NCBI Taxonomy" id="542762"/>
    <lineage>
        <taxon>Eukaryota</taxon>
        <taxon>Viridiplantae</taxon>
        <taxon>Streptophyta</taxon>
        <taxon>Embryophyta</taxon>
        <taxon>Tracheophyta</taxon>
        <taxon>Spermatophyta</taxon>
        <taxon>Magnoliopsida</taxon>
        <taxon>eudicotyledons</taxon>
        <taxon>Gunneridae</taxon>
        <taxon>Pentapetalae</taxon>
        <taxon>asterids</taxon>
        <taxon>Ericales</taxon>
        <taxon>Theaceae</taxon>
        <taxon>Camellia</taxon>
    </lineage>
</organism>
<dbReference type="InterPro" id="IPR023194">
    <property type="entry name" value="eIF3-like_dom_sf"/>
</dbReference>
<keyword evidence="5" id="KW-1185">Reference proteome</keyword>
<evidence type="ECO:0000256" key="3">
    <source>
        <dbReference type="ARBA" id="ARBA00022917"/>
    </source>
</evidence>
<keyword evidence="1" id="KW-0963">Cytoplasm</keyword>
<name>A0A4S4DNE1_CAMSN</name>
<keyword evidence="2" id="KW-0396">Initiation factor</keyword>
<accession>A0A4S4DNE1</accession>
<evidence type="ECO:0000313" key="5">
    <source>
        <dbReference type="Proteomes" id="UP000306102"/>
    </source>
</evidence>